<dbReference type="RefSeq" id="XP_043005274.1">
    <property type="nucleotide sequence ID" value="XM_043157906.1"/>
</dbReference>
<evidence type="ECO:0000313" key="2">
    <source>
        <dbReference type="EMBL" id="KAG7088803.1"/>
    </source>
</evidence>
<dbReference type="KEGG" id="more:E1B28_012764"/>
<comment type="caution">
    <text evidence="2">The sequence shown here is derived from an EMBL/GenBank/DDBJ whole genome shotgun (WGS) entry which is preliminary data.</text>
</comment>
<organism evidence="2 3">
    <name type="scientific">Marasmius oreades</name>
    <name type="common">fairy-ring Marasmius</name>
    <dbReference type="NCBI Taxonomy" id="181124"/>
    <lineage>
        <taxon>Eukaryota</taxon>
        <taxon>Fungi</taxon>
        <taxon>Dikarya</taxon>
        <taxon>Basidiomycota</taxon>
        <taxon>Agaricomycotina</taxon>
        <taxon>Agaricomycetes</taxon>
        <taxon>Agaricomycetidae</taxon>
        <taxon>Agaricales</taxon>
        <taxon>Marasmiineae</taxon>
        <taxon>Marasmiaceae</taxon>
        <taxon>Marasmius</taxon>
    </lineage>
</organism>
<proteinExistence type="predicted"/>
<gene>
    <name evidence="2" type="ORF">E1B28_012764</name>
</gene>
<dbReference type="Proteomes" id="UP001049176">
    <property type="component" value="Chromosome 8"/>
</dbReference>
<keyword evidence="3" id="KW-1185">Reference proteome</keyword>
<protein>
    <submittedName>
        <fullName evidence="2">Uncharacterized protein</fullName>
    </submittedName>
</protein>
<accession>A0A9P7UP15</accession>
<evidence type="ECO:0000313" key="3">
    <source>
        <dbReference type="Proteomes" id="UP001049176"/>
    </source>
</evidence>
<name>A0A9P7UP15_9AGAR</name>
<dbReference type="GeneID" id="66081839"/>
<feature type="compositionally biased region" description="Acidic residues" evidence="1">
    <location>
        <begin position="398"/>
        <end position="408"/>
    </location>
</feature>
<feature type="compositionally biased region" description="Acidic residues" evidence="1">
    <location>
        <begin position="415"/>
        <end position="424"/>
    </location>
</feature>
<dbReference type="OrthoDB" id="3041043at2759"/>
<evidence type="ECO:0000256" key="1">
    <source>
        <dbReference type="SAM" id="MobiDB-lite"/>
    </source>
</evidence>
<dbReference type="AlphaFoldDB" id="A0A9P7UP15"/>
<reference evidence="2" key="1">
    <citation type="journal article" date="2021" name="Genome Biol. Evol.">
        <title>The assembled and annotated genome of the fairy-ring fungus Marasmius oreades.</title>
        <authorList>
            <person name="Hiltunen M."/>
            <person name="Ament-Velasquez S.L."/>
            <person name="Johannesson H."/>
        </authorList>
    </citation>
    <scope>NUCLEOTIDE SEQUENCE</scope>
    <source>
        <strain evidence="2">03SP1</strain>
    </source>
</reference>
<feature type="region of interest" description="Disordered" evidence="1">
    <location>
        <begin position="397"/>
        <end position="424"/>
    </location>
</feature>
<dbReference type="EMBL" id="CM032188">
    <property type="protein sequence ID" value="KAG7088803.1"/>
    <property type="molecule type" value="Genomic_DNA"/>
</dbReference>
<sequence>MAIGDAHLTLKTSFLRISLQLKLLSRKRYPDSDLDLYVEHRYGSCLGSFLEEIGYNFKPTQGQPKRLAAAINKADGMETKALYDDELAGNGFGGVFNMARGGRTIQVITAAESPLDIILNFHSTVVMNVISYSHVYSLYPRATFQESLSLITYCNDGSEREVARQKYVDRGWKMLNFDGSEWNFDRSMEIASYSSSSYQGLTEEYIDAFQVNSLRHLGDSYCWSFKLPIPDYPTENNCSTTQGYRWLMSRRYDLPTPLVMEELLTGKQALESNTWVLSLQDYDEEADDDRRILSNSIQTRRVARDRYRPDPIYRMLYDVLSNSQLRFTYCVGLESEDYATHELIERVRASEVVRRGGRRTEGGYGFSPPLDFRAKSIDLLLYDVVDEHLNLEDKYLDEATDTESEGDSESTVSDGDSEGSMDLF</sequence>